<dbReference type="RefSeq" id="WP_130144149.1">
    <property type="nucleotide sequence ID" value="NZ_SGSU01000003.1"/>
</dbReference>
<dbReference type="EMBL" id="SGSU01000003">
    <property type="protein sequence ID" value="RZG68736.1"/>
    <property type="molecule type" value="Genomic_DNA"/>
</dbReference>
<dbReference type="PROSITE" id="PS51257">
    <property type="entry name" value="PROKAR_LIPOPROTEIN"/>
    <property type="match status" value="1"/>
</dbReference>
<dbReference type="Proteomes" id="UP000293483">
    <property type="component" value="Unassembled WGS sequence"/>
</dbReference>
<accession>A0A4Q7AYF3</accession>
<gene>
    <name evidence="1" type="ORF">EXE25_03410</name>
</gene>
<sequence length="131" mass="14878">MKKTILLSLVLSLAGCQLISPIFVDYNGVRMDAAKWINSQSLLSMQQKRSLAQLSKAQQLLRHYSDQDGPTRLAIAKQNQIALHCAHLHLSEKKISQLQQQLFGDEKQQILAFYQDNAPMIKLDEKSIQCE</sequence>
<name>A0A4Q7AYF3_9GAMM</name>
<evidence type="ECO:0008006" key="3">
    <source>
        <dbReference type="Google" id="ProtNLM"/>
    </source>
</evidence>
<evidence type="ECO:0000313" key="2">
    <source>
        <dbReference type="Proteomes" id="UP000293483"/>
    </source>
</evidence>
<reference evidence="1 2" key="1">
    <citation type="submission" date="2019-02" db="EMBL/GenBank/DDBJ databases">
        <title>The Batch Genome Submission of Acinetobacter spp. strains.</title>
        <authorList>
            <person name="Qin J."/>
            <person name="Hu Y."/>
            <person name="Ye H."/>
            <person name="Wei L."/>
            <person name="Feng Y."/>
            <person name="Zong Z."/>
        </authorList>
    </citation>
    <scope>NUCLEOTIDE SEQUENCE [LARGE SCALE GENOMIC DNA]</scope>
    <source>
        <strain evidence="1 2">WCHABo060081</strain>
    </source>
</reference>
<evidence type="ECO:0000313" key="1">
    <source>
        <dbReference type="EMBL" id="RZG68736.1"/>
    </source>
</evidence>
<proteinExistence type="predicted"/>
<organism evidence="1 2">
    <name type="scientific">Acinetobacter bouvetii</name>
    <dbReference type="NCBI Taxonomy" id="202951"/>
    <lineage>
        <taxon>Bacteria</taxon>
        <taxon>Pseudomonadati</taxon>
        <taxon>Pseudomonadota</taxon>
        <taxon>Gammaproteobacteria</taxon>
        <taxon>Moraxellales</taxon>
        <taxon>Moraxellaceae</taxon>
        <taxon>Acinetobacter</taxon>
    </lineage>
</organism>
<comment type="caution">
    <text evidence="1">The sequence shown here is derived from an EMBL/GenBank/DDBJ whole genome shotgun (WGS) entry which is preliminary data.</text>
</comment>
<dbReference type="AlphaFoldDB" id="A0A4Q7AYF3"/>
<protein>
    <recommendedName>
        <fullName evidence="3">Lipoprotein</fullName>
    </recommendedName>
</protein>